<dbReference type="AlphaFoldDB" id="A0AAD4XR33"/>
<dbReference type="EMBL" id="JAJJMB010003771">
    <property type="protein sequence ID" value="KAI3945530.1"/>
    <property type="molecule type" value="Genomic_DNA"/>
</dbReference>
<keyword evidence="2" id="KW-0804">Transcription</keyword>
<keyword evidence="1" id="KW-0805">Transcription regulation</keyword>
<evidence type="ECO:0000313" key="5">
    <source>
        <dbReference type="Proteomes" id="UP001202328"/>
    </source>
</evidence>
<protein>
    <recommendedName>
        <fullName evidence="6">Nodulation signaling pathway 2-like protein</fullName>
    </recommendedName>
</protein>
<evidence type="ECO:0000256" key="3">
    <source>
        <dbReference type="PROSITE-ProRule" id="PRU01191"/>
    </source>
</evidence>
<dbReference type="PROSITE" id="PS50985">
    <property type="entry name" value="GRAS"/>
    <property type="match status" value="1"/>
</dbReference>
<dbReference type="Pfam" id="PF03514">
    <property type="entry name" value="GRAS"/>
    <property type="match status" value="1"/>
</dbReference>
<evidence type="ECO:0000313" key="4">
    <source>
        <dbReference type="EMBL" id="KAI3945530.1"/>
    </source>
</evidence>
<sequence>MELDHIYIDENLKLDAISMFDVDSLLNFDCTHAHQDTATGLEKNGDDNELCSEVDCGVSEFMETVLVEETRHLKENIQEEFMDESSLTDMLLTAAEAIEAEDWLLSLTMIERLKSRLTDRQNGKNSFLKLGFFFTQGLQYKSFNAPELPHILPVQKQTNTMSSFQMLQELTPYVKFAHLAANQAILETTQGDPEVHVIDFDVMEGIQWPPLMIDLVSRKGASLRITAVVGESRSIGHTQQTGRRLKEFADSIYLPFRFEQIMLENEDDYERIDASNKLIANCMIHQLHKPCRNFASVKCFLNGVRKLSPKMIILTEEEILNFINIPSMSFVDFFCEAFHHYTALYESLVTSFRGYKAGLKLIEEVIELRILDSLKQFPFGSSDKKSWEDGFSSLKGYKAIPMSYHNISQAKYLVGLFSGGYWVQYEKCKLHLCWKSRPLVSTTVWVPL</sequence>
<dbReference type="Proteomes" id="UP001202328">
    <property type="component" value="Unassembled WGS sequence"/>
</dbReference>
<feature type="short sequence motif" description="VHIID" evidence="3">
    <location>
        <begin position="195"/>
        <end position="199"/>
    </location>
</feature>
<dbReference type="InterPro" id="IPR005202">
    <property type="entry name" value="TF_GRAS"/>
</dbReference>
<evidence type="ECO:0000256" key="2">
    <source>
        <dbReference type="ARBA" id="ARBA00023163"/>
    </source>
</evidence>
<comment type="caution">
    <text evidence="4">The sequence shown here is derived from an EMBL/GenBank/DDBJ whole genome shotgun (WGS) entry which is preliminary data.</text>
</comment>
<evidence type="ECO:0000256" key="1">
    <source>
        <dbReference type="ARBA" id="ARBA00023015"/>
    </source>
</evidence>
<evidence type="ECO:0008006" key="6">
    <source>
        <dbReference type="Google" id="ProtNLM"/>
    </source>
</evidence>
<accession>A0AAD4XR33</accession>
<feature type="region of interest" description="SAW" evidence="3">
    <location>
        <begin position="376"/>
        <end position="446"/>
    </location>
</feature>
<proteinExistence type="inferred from homology"/>
<gene>
    <name evidence="4" type="ORF">MKW98_018347</name>
</gene>
<reference evidence="4" key="1">
    <citation type="submission" date="2022-04" db="EMBL/GenBank/DDBJ databases">
        <title>A functionally conserved STORR gene fusion in Papaver species that diverged 16.8 million years ago.</title>
        <authorList>
            <person name="Catania T."/>
        </authorList>
    </citation>
    <scope>NUCLEOTIDE SEQUENCE</scope>
    <source>
        <strain evidence="4">S-188037</strain>
    </source>
</reference>
<feature type="region of interest" description="Leucine repeat I (LRI)" evidence="3">
    <location>
        <begin position="85"/>
        <end position="145"/>
    </location>
</feature>
<dbReference type="PANTHER" id="PTHR31636">
    <property type="entry name" value="OSJNBA0084A10.13 PROTEIN-RELATED"/>
    <property type="match status" value="1"/>
</dbReference>
<keyword evidence="5" id="KW-1185">Reference proteome</keyword>
<name>A0AAD4XR33_9MAGN</name>
<comment type="caution">
    <text evidence="3">Lacks conserved residue(s) required for the propagation of feature annotation.</text>
</comment>
<organism evidence="4 5">
    <name type="scientific">Papaver atlanticum</name>
    <dbReference type="NCBI Taxonomy" id="357466"/>
    <lineage>
        <taxon>Eukaryota</taxon>
        <taxon>Viridiplantae</taxon>
        <taxon>Streptophyta</taxon>
        <taxon>Embryophyta</taxon>
        <taxon>Tracheophyta</taxon>
        <taxon>Spermatophyta</taxon>
        <taxon>Magnoliopsida</taxon>
        <taxon>Ranunculales</taxon>
        <taxon>Papaveraceae</taxon>
        <taxon>Papaveroideae</taxon>
        <taxon>Papaver</taxon>
    </lineage>
</organism>
<comment type="similarity">
    <text evidence="3">Belongs to the GRAS family.</text>
</comment>